<organism evidence="2 3">
    <name type="scientific">Romanomermis culicivorax</name>
    <name type="common">Nematode worm</name>
    <dbReference type="NCBI Taxonomy" id="13658"/>
    <lineage>
        <taxon>Eukaryota</taxon>
        <taxon>Metazoa</taxon>
        <taxon>Ecdysozoa</taxon>
        <taxon>Nematoda</taxon>
        <taxon>Enoplea</taxon>
        <taxon>Dorylaimia</taxon>
        <taxon>Mermithida</taxon>
        <taxon>Mermithoidea</taxon>
        <taxon>Mermithidae</taxon>
        <taxon>Romanomermis</taxon>
    </lineage>
</organism>
<evidence type="ECO:0000313" key="2">
    <source>
        <dbReference type="Proteomes" id="UP000887565"/>
    </source>
</evidence>
<reference evidence="3" key="1">
    <citation type="submission" date="2022-11" db="UniProtKB">
        <authorList>
            <consortium name="WormBaseParasite"/>
        </authorList>
    </citation>
    <scope>IDENTIFICATION</scope>
</reference>
<proteinExistence type="predicted"/>
<keyword evidence="2" id="KW-1185">Reference proteome</keyword>
<evidence type="ECO:0000256" key="1">
    <source>
        <dbReference type="SAM" id="MobiDB-lite"/>
    </source>
</evidence>
<dbReference type="WBParaSite" id="nRc.2.0.1.t22384-RA">
    <property type="protein sequence ID" value="nRc.2.0.1.t22384-RA"/>
    <property type="gene ID" value="nRc.2.0.1.g22384"/>
</dbReference>
<evidence type="ECO:0000313" key="3">
    <source>
        <dbReference type="WBParaSite" id="nRc.2.0.1.t22384-RA"/>
    </source>
</evidence>
<feature type="region of interest" description="Disordered" evidence="1">
    <location>
        <begin position="61"/>
        <end position="120"/>
    </location>
</feature>
<feature type="compositionally biased region" description="Polar residues" evidence="1">
    <location>
        <begin position="61"/>
        <end position="90"/>
    </location>
</feature>
<dbReference type="Proteomes" id="UP000887565">
    <property type="component" value="Unplaced"/>
</dbReference>
<accession>A0A915J9F0</accession>
<protein>
    <submittedName>
        <fullName evidence="3">Uncharacterized protein</fullName>
    </submittedName>
</protein>
<name>A0A915J9F0_ROMCU</name>
<feature type="compositionally biased region" description="Polar residues" evidence="1">
    <location>
        <begin position="104"/>
        <end position="118"/>
    </location>
</feature>
<sequence>MRRGDGKCDYKLIKNDSISKNYTSDLVDIDDDDLESVPLMESQNFYQNKNQVTVNNYQNQANTKIDSPISGSQQADNQSNVGTATPTAASRKSYIFNDSDEDLITNNSNSAQSSTENLPTDDFTVHNLIWHFCPCMS</sequence>
<dbReference type="AlphaFoldDB" id="A0A915J9F0"/>